<evidence type="ECO:0000313" key="2">
    <source>
        <dbReference type="Proteomes" id="UP000276133"/>
    </source>
</evidence>
<gene>
    <name evidence="1" type="ORF">BpHYR1_032144</name>
</gene>
<reference evidence="1 2" key="1">
    <citation type="journal article" date="2018" name="Sci. Rep.">
        <title>Genomic signatures of local adaptation to the degree of environmental predictability in rotifers.</title>
        <authorList>
            <person name="Franch-Gras L."/>
            <person name="Hahn C."/>
            <person name="Garcia-Roger E.M."/>
            <person name="Carmona M.J."/>
            <person name="Serra M."/>
            <person name="Gomez A."/>
        </authorList>
    </citation>
    <scope>NUCLEOTIDE SEQUENCE [LARGE SCALE GENOMIC DNA]</scope>
    <source>
        <strain evidence="1">HYR1</strain>
    </source>
</reference>
<accession>A0A3M7P287</accession>
<protein>
    <submittedName>
        <fullName evidence="1">Uncharacterized protein</fullName>
    </submittedName>
</protein>
<organism evidence="1 2">
    <name type="scientific">Brachionus plicatilis</name>
    <name type="common">Marine rotifer</name>
    <name type="synonym">Brachionus muelleri</name>
    <dbReference type="NCBI Taxonomy" id="10195"/>
    <lineage>
        <taxon>Eukaryota</taxon>
        <taxon>Metazoa</taxon>
        <taxon>Spiralia</taxon>
        <taxon>Gnathifera</taxon>
        <taxon>Rotifera</taxon>
        <taxon>Eurotatoria</taxon>
        <taxon>Monogononta</taxon>
        <taxon>Pseudotrocha</taxon>
        <taxon>Ploima</taxon>
        <taxon>Brachionidae</taxon>
        <taxon>Brachionus</taxon>
    </lineage>
</organism>
<dbReference type="AlphaFoldDB" id="A0A3M7P287"/>
<keyword evidence="2" id="KW-1185">Reference proteome</keyword>
<comment type="caution">
    <text evidence="1">The sequence shown here is derived from an EMBL/GenBank/DDBJ whole genome shotgun (WGS) entry which is preliminary data.</text>
</comment>
<evidence type="ECO:0000313" key="1">
    <source>
        <dbReference type="EMBL" id="RMZ93196.1"/>
    </source>
</evidence>
<dbReference type="Proteomes" id="UP000276133">
    <property type="component" value="Unassembled WGS sequence"/>
</dbReference>
<sequence>MQHKLFIFGSITQTYKEKESCSE</sequence>
<dbReference type="EMBL" id="REGN01014000">
    <property type="protein sequence ID" value="RMZ93196.1"/>
    <property type="molecule type" value="Genomic_DNA"/>
</dbReference>
<proteinExistence type="predicted"/>
<name>A0A3M7P287_BRAPC</name>